<dbReference type="PANTHER" id="PTHR12121">
    <property type="entry name" value="CARBON CATABOLITE REPRESSOR PROTEIN 4"/>
    <property type="match status" value="1"/>
</dbReference>
<keyword evidence="4" id="KW-1185">Reference proteome</keyword>
<dbReference type="InterPro" id="IPR036691">
    <property type="entry name" value="Endo/exonu/phosph_ase_sf"/>
</dbReference>
<dbReference type="AlphaFoldDB" id="A0A4R6T0I6"/>
<sequence>MFILSRHFKSNYMRIPIKLAFLFFFITATVSAQQLNVATFNIRYKNGGDERKGNGWDKRGPVVADIIKFHDFDIFGTQEVLHSQLEDLSANLSPYSHIGVGRNNGKEAGEYAAIFYKKEKFKLISSGNFWLSERTDSPNTGWDAALPRICSWGQFEYIGTGITFYFFNTHFDHVGIKARSESAKLILRKIKELAGDHPTILTGDFNVDQTNEIYTILTGSQLADAYETAQFRYATNGTFNHFDINTKTNSRIDHILLSKCIVVKRYGILTDTYRAESKDKKEVNTSGNFPKELSLQSYEAKLPSDHFPVMVVVDLEKCK</sequence>
<dbReference type="Pfam" id="PF03372">
    <property type="entry name" value="Exo_endo_phos"/>
    <property type="match status" value="1"/>
</dbReference>
<keyword evidence="1" id="KW-0732">Signal</keyword>
<evidence type="ECO:0000313" key="3">
    <source>
        <dbReference type="EMBL" id="TDQ11875.1"/>
    </source>
</evidence>
<keyword evidence="3" id="KW-0378">Hydrolase</keyword>
<comment type="caution">
    <text evidence="3">The sequence shown here is derived from an EMBL/GenBank/DDBJ whole genome shotgun (WGS) entry which is preliminary data.</text>
</comment>
<name>A0A4R6T0I6_9SPHI</name>
<accession>A0A4R6T0I6</accession>
<keyword evidence="3" id="KW-0255">Endonuclease</keyword>
<feature type="domain" description="Endonuclease/exonuclease/phosphatase" evidence="2">
    <location>
        <begin position="38"/>
        <end position="306"/>
    </location>
</feature>
<dbReference type="GO" id="GO:0004519">
    <property type="term" value="F:endonuclease activity"/>
    <property type="evidence" value="ECO:0007669"/>
    <property type="project" value="UniProtKB-KW"/>
</dbReference>
<dbReference type="InterPro" id="IPR050410">
    <property type="entry name" value="CCR4/nocturin_mRNA_transcr"/>
</dbReference>
<gene>
    <name evidence="3" type="ORF">ATK78_1005</name>
</gene>
<dbReference type="GO" id="GO:0000175">
    <property type="term" value="F:3'-5'-RNA exonuclease activity"/>
    <property type="evidence" value="ECO:0007669"/>
    <property type="project" value="TreeGrafter"/>
</dbReference>
<dbReference type="CDD" id="cd09083">
    <property type="entry name" value="EEP-1"/>
    <property type="match status" value="1"/>
</dbReference>
<keyword evidence="3" id="KW-0540">Nuclease</keyword>
<feature type="signal peptide" evidence="1">
    <location>
        <begin position="1"/>
        <end position="32"/>
    </location>
</feature>
<dbReference type="SUPFAM" id="SSF56219">
    <property type="entry name" value="DNase I-like"/>
    <property type="match status" value="1"/>
</dbReference>
<evidence type="ECO:0000313" key="4">
    <source>
        <dbReference type="Proteomes" id="UP000295620"/>
    </source>
</evidence>
<feature type="chain" id="PRO_5020392554" evidence="1">
    <location>
        <begin position="33"/>
        <end position="319"/>
    </location>
</feature>
<reference evidence="3 4" key="1">
    <citation type="submission" date="2019-03" db="EMBL/GenBank/DDBJ databases">
        <title>Genomic Encyclopedia of Archaeal and Bacterial Type Strains, Phase II (KMG-II): from individual species to whole genera.</title>
        <authorList>
            <person name="Goeker M."/>
        </authorList>
    </citation>
    <scope>NUCLEOTIDE SEQUENCE [LARGE SCALE GENOMIC DNA]</scope>
    <source>
        <strain evidence="3 4">DSM 19035</strain>
    </source>
</reference>
<proteinExistence type="predicted"/>
<evidence type="ECO:0000259" key="2">
    <source>
        <dbReference type="Pfam" id="PF03372"/>
    </source>
</evidence>
<organism evidence="3 4">
    <name type="scientific">Pedobacter metabolipauper</name>
    <dbReference type="NCBI Taxonomy" id="425513"/>
    <lineage>
        <taxon>Bacteria</taxon>
        <taxon>Pseudomonadati</taxon>
        <taxon>Bacteroidota</taxon>
        <taxon>Sphingobacteriia</taxon>
        <taxon>Sphingobacteriales</taxon>
        <taxon>Sphingobacteriaceae</taxon>
        <taxon>Pedobacter</taxon>
    </lineage>
</organism>
<protein>
    <submittedName>
        <fullName evidence="3">Endonuclease/exonuclease/phosphatase family metal-dependent hydrolase</fullName>
    </submittedName>
</protein>
<dbReference type="Proteomes" id="UP000295620">
    <property type="component" value="Unassembled WGS sequence"/>
</dbReference>
<evidence type="ECO:0000256" key="1">
    <source>
        <dbReference type="SAM" id="SignalP"/>
    </source>
</evidence>
<dbReference type="Gene3D" id="3.60.10.10">
    <property type="entry name" value="Endonuclease/exonuclease/phosphatase"/>
    <property type="match status" value="1"/>
</dbReference>
<dbReference type="PANTHER" id="PTHR12121:SF36">
    <property type="entry name" value="ENDONUCLEASE_EXONUCLEASE_PHOSPHATASE DOMAIN-CONTAINING PROTEIN"/>
    <property type="match status" value="1"/>
</dbReference>
<dbReference type="EMBL" id="SNYC01000003">
    <property type="protein sequence ID" value="TDQ11875.1"/>
    <property type="molecule type" value="Genomic_DNA"/>
</dbReference>
<dbReference type="InterPro" id="IPR005135">
    <property type="entry name" value="Endo/exonuclease/phosphatase"/>
</dbReference>
<keyword evidence="3" id="KW-0269">Exonuclease</keyword>